<evidence type="ECO:0000256" key="1">
    <source>
        <dbReference type="ARBA" id="ARBA00004571"/>
    </source>
</evidence>
<name>A0ABV2DQ28_9HYPH</name>
<dbReference type="InterPro" id="IPR054765">
    <property type="entry name" value="SLBB_dom"/>
</dbReference>
<evidence type="ECO:0000256" key="14">
    <source>
        <dbReference type="ARBA" id="ARBA00023288"/>
    </source>
</evidence>
<evidence type="ECO:0000313" key="17">
    <source>
        <dbReference type="EMBL" id="MET2832191.1"/>
    </source>
</evidence>
<keyword evidence="18" id="KW-1185">Reference proteome</keyword>
<evidence type="ECO:0000256" key="9">
    <source>
        <dbReference type="ARBA" id="ARBA00023065"/>
    </source>
</evidence>
<evidence type="ECO:0000256" key="2">
    <source>
        <dbReference type="ARBA" id="ARBA00009450"/>
    </source>
</evidence>
<comment type="subcellular location">
    <subcellularLocation>
        <location evidence="1">Cell outer membrane</location>
        <topology evidence="1">Multi-pass membrane protein</topology>
    </subcellularLocation>
</comment>
<comment type="caution">
    <text evidence="17">The sequence shown here is derived from an EMBL/GenBank/DDBJ whole genome shotgun (WGS) entry which is preliminary data.</text>
</comment>
<dbReference type="Proteomes" id="UP001548832">
    <property type="component" value="Unassembled WGS sequence"/>
</dbReference>
<dbReference type="Pfam" id="PF02563">
    <property type="entry name" value="Poly_export"/>
    <property type="match status" value="1"/>
</dbReference>
<sequence length="349" mass="36844">MASILERLSGSSLADGFGSHPGAPSQQLGIGDTLSVTVFEAGPGGLFTAQTDGPFATGGHQTVIPNQTIDRDGLITIPYAGTVRAAGRTPKAVAADIQKKLGPRALEPQVMVSVANNATATASVLGEVTSGGKVNLGIRGERILDVIAAAGGIKAPEQEVIVRLMRGQRTASVALHTIISRPSENIYVQPQDTILVIRQRVTFTALGAVVRQGTLPIPSNDFTLSEALGTAGGLNDSRADQSGVFLFRFERPELVRALGNRIDPSVIGWDIMGKARGNAESQDYVFPLVYRIRLSDPASLLVMSRVRILDRDILYVANAPSVEIDKFLGLVSQTYGIIRGPISIAQIAG</sequence>
<proteinExistence type="inferred from homology"/>
<feature type="domain" description="Polysaccharide export protein N-terminal" evidence="15">
    <location>
        <begin position="24"/>
        <end position="114"/>
    </location>
</feature>
<keyword evidence="12" id="KW-0564">Palmitate</keyword>
<dbReference type="InterPro" id="IPR003715">
    <property type="entry name" value="Poly_export_N"/>
</dbReference>
<keyword evidence="14" id="KW-0449">Lipoprotein</keyword>
<protein>
    <submittedName>
        <fullName evidence="17">Polysaccharide biosynthesis/export family protein</fullName>
    </submittedName>
</protein>
<evidence type="ECO:0000256" key="11">
    <source>
        <dbReference type="ARBA" id="ARBA00023136"/>
    </source>
</evidence>
<keyword evidence="7" id="KW-0732">Signal</keyword>
<keyword evidence="9" id="KW-0406">Ion transport</keyword>
<keyword evidence="4" id="KW-1134">Transmembrane beta strand</keyword>
<evidence type="ECO:0000256" key="12">
    <source>
        <dbReference type="ARBA" id="ARBA00023139"/>
    </source>
</evidence>
<gene>
    <name evidence="17" type="ORF">ABVQ20_35130</name>
</gene>
<feature type="domain" description="SLBB" evidence="16">
    <location>
        <begin position="206"/>
        <end position="316"/>
    </location>
</feature>
<keyword evidence="5" id="KW-0762">Sugar transport</keyword>
<keyword evidence="10" id="KW-0626">Porin</keyword>
<dbReference type="Pfam" id="PF22461">
    <property type="entry name" value="SLBB_2"/>
    <property type="match status" value="1"/>
</dbReference>
<evidence type="ECO:0000256" key="13">
    <source>
        <dbReference type="ARBA" id="ARBA00023237"/>
    </source>
</evidence>
<evidence type="ECO:0000256" key="4">
    <source>
        <dbReference type="ARBA" id="ARBA00022452"/>
    </source>
</evidence>
<evidence type="ECO:0000256" key="8">
    <source>
        <dbReference type="ARBA" id="ARBA00023047"/>
    </source>
</evidence>
<keyword evidence="13" id="KW-0998">Cell outer membrane</keyword>
<evidence type="ECO:0000256" key="6">
    <source>
        <dbReference type="ARBA" id="ARBA00022692"/>
    </source>
</evidence>
<dbReference type="Gene3D" id="3.30.1950.10">
    <property type="entry name" value="wza like domain"/>
    <property type="match status" value="1"/>
</dbReference>
<keyword evidence="11" id="KW-0472">Membrane</keyword>
<evidence type="ECO:0000256" key="3">
    <source>
        <dbReference type="ARBA" id="ARBA00022448"/>
    </source>
</evidence>
<evidence type="ECO:0000259" key="15">
    <source>
        <dbReference type="Pfam" id="PF02563"/>
    </source>
</evidence>
<evidence type="ECO:0000259" key="16">
    <source>
        <dbReference type="Pfam" id="PF22461"/>
    </source>
</evidence>
<keyword evidence="6" id="KW-0812">Transmembrane</keyword>
<dbReference type="PANTHER" id="PTHR33619">
    <property type="entry name" value="POLYSACCHARIDE EXPORT PROTEIN GFCE-RELATED"/>
    <property type="match status" value="1"/>
</dbReference>
<dbReference type="EMBL" id="JBEWSZ010000008">
    <property type="protein sequence ID" value="MET2832191.1"/>
    <property type="molecule type" value="Genomic_DNA"/>
</dbReference>
<keyword evidence="8" id="KW-0625">Polysaccharide transport</keyword>
<organism evidence="17 18">
    <name type="scientific">Mesorhizobium shangrilense</name>
    <dbReference type="NCBI Taxonomy" id="460060"/>
    <lineage>
        <taxon>Bacteria</taxon>
        <taxon>Pseudomonadati</taxon>
        <taxon>Pseudomonadota</taxon>
        <taxon>Alphaproteobacteria</taxon>
        <taxon>Hyphomicrobiales</taxon>
        <taxon>Phyllobacteriaceae</taxon>
        <taxon>Mesorhizobium</taxon>
    </lineage>
</organism>
<keyword evidence="3" id="KW-0813">Transport</keyword>
<evidence type="ECO:0000256" key="7">
    <source>
        <dbReference type="ARBA" id="ARBA00022729"/>
    </source>
</evidence>
<comment type="similarity">
    <text evidence="2">Belongs to the BexD/CtrA/VexA family.</text>
</comment>
<dbReference type="Gene3D" id="3.10.560.10">
    <property type="entry name" value="Outer membrane lipoprotein wza domain like"/>
    <property type="match status" value="2"/>
</dbReference>
<evidence type="ECO:0000256" key="5">
    <source>
        <dbReference type="ARBA" id="ARBA00022597"/>
    </source>
</evidence>
<dbReference type="RefSeq" id="WP_354464419.1">
    <property type="nucleotide sequence ID" value="NZ_JBEWSZ010000008.1"/>
</dbReference>
<dbReference type="InterPro" id="IPR049712">
    <property type="entry name" value="Poly_export"/>
</dbReference>
<dbReference type="PANTHER" id="PTHR33619:SF3">
    <property type="entry name" value="POLYSACCHARIDE EXPORT PROTEIN GFCE-RELATED"/>
    <property type="match status" value="1"/>
</dbReference>
<evidence type="ECO:0000313" key="18">
    <source>
        <dbReference type="Proteomes" id="UP001548832"/>
    </source>
</evidence>
<reference evidence="17 18" key="1">
    <citation type="submission" date="2024-06" db="EMBL/GenBank/DDBJ databases">
        <authorList>
            <person name="Kim D.-U."/>
        </authorList>
    </citation>
    <scope>NUCLEOTIDE SEQUENCE [LARGE SCALE GENOMIC DNA]</scope>
    <source>
        <strain evidence="17 18">KACC15460</strain>
    </source>
</reference>
<accession>A0ABV2DQ28</accession>
<evidence type="ECO:0000256" key="10">
    <source>
        <dbReference type="ARBA" id="ARBA00023114"/>
    </source>
</evidence>